<dbReference type="GO" id="GO:0016020">
    <property type="term" value="C:membrane"/>
    <property type="evidence" value="ECO:0007669"/>
    <property type="project" value="TreeGrafter"/>
</dbReference>
<comment type="caution">
    <text evidence="3">The sequence shown here is derived from an EMBL/GenBank/DDBJ whole genome shotgun (WGS) entry which is preliminary data.</text>
</comment>
<feature type="transmembrane region" description="Helical" evidence="1">
    <location>
        <begin position="324"/>
        <end position="346"/>
    </location>
</feature>
<keyword evidence="1" id="KW-0812">Transmembrane</keyword>
<feature type="transmembrane region" description="Helical" evidence="1">
    <location>
        <begin position="194"/>
        <end position="216"/>
    </location>
</feature>
<dbReference type="CDD" id="cd01840">
    <property type="entry name" value="SGNH_hydrolase_yrhL_like"/>
    <property type="match status" value="1"/>
</dbReference>
<dbReference type="eggNOG" id="COG1835">
    <property type="taxonomic scope" value="Bacteria"/>
</dbReference>
<feature type="transmembrane region" description="Helical" evidence="1">
    <location>
        <begin position="367"/>
        <end position="389"/>
    </location>
</feature>
<keyword evidence="1" id="KW-0472">Membrane</keyword>
<dbReference type="SUPFAM" id="SSF52266">
    <property type="entry name" value="SGNH hydrolase"/>
    <property type="match status" value="1"/>
</dbReference>
<feature type="transmembrane region" description="Helical" evidence="1">
    <location>
        <begin position="261"/>
        <end position="284"/>
    </location>
</feature>
<feature type="transmembrane region" description="Helical" evidence="1">
    <location>
        <begin position="134"/>
        <end position="154"/>
    </location>
</feature>
<dbReference type="PANTHER" id="PTHR23028:SF53">
    <property type="entry name" value="ACYL_TRANSF_3 DOMAIN-CONTAINING PROTEIN"/>
    <property type="match status" value="1"/>
</dbReference>
<dbReference type="Proteomes" id="UP000005388">
    <property type="component" value="Unassembled WGS sequence"/>
</dbReference>
<accession>G5KFI0</accession>
<dbReference type="GO" id="GO:0009103">
    <property type="term" value="P:lipopolysaccharide biosynthetic process"/>
    <property type="evidence" value="ECO:0007669"/>
    <property type="project" value="TreeGrafter"/>
</dbReference>
<dbReference type="AlphaFoldDB" id="G5KFI0"/>
<feature type="transmembrane region" description="Helical" evidence="1">
    <location>
        <begin position="166"/>
        <end position="188"/>
    </location>
</feature>
<feature type="transmembrane region" description="Helical" evidence="1">
    <location>
        <begin position="237"/>
        <end position="255"/>
    </location>
</feature>
<sequence>MRVKWFSFIRVTGLLLVLLYHFFKHAFPGGFIGVDIFFTFSGYLITALLIDEYTKKKTIDIIGFLRRRFYRIVPPVIIMVLVTMPFTFLVRRDFIAGIGAQIAAAIGFTTNFYEILTGGNYESQFIPHLFVHTWSLAIEVHFYIIWALIVWLLARKHYEPTKFRGYVFLASTGIFAISFLTMFIRAFLVNNFSLIYFSTLAHSFPFFLGAMFATMTGIKETTTRFQKNVKHWQTKQVLSVMIGSFLMLLILTLVLDFNQLITYLFGFVLASFFASIMIYAARVLHEKTPNSKEPFVITYIADISYGVYLFHWPFYIIFSQLGPNWIAVILTVLCSFIFSTLSFYVIEPLIAGKEPHLFGLSLDLKPYLKWLYTLAGVLAVITLLTGFLAPSVGKFENELLASSLEQARNSINRTHTLAAGDANALSDITIIGDSVALRSSSAFSSIMPEAQLDAAVSRNFSEAYDIFSNHITSNTLSQTVVVAIGVNSLDHYKTDLNAFIKKLPKGHRLVFVSPYNSKNITQVAEARDYEIKLAQKYSYVTVADWYKVAVENPDIWDGTDGVHYSDSTTKGATLYVDTVQSAVRKVAKQNPK</sequence>
<dbReference type="InterPro" id="IPR050879">
    <property type="entry name" value="Acyltransferase_3"/>
</dbReference>
<keyword evidence="4" id="KW-1185">Reference proteome</keyword>
<keyword evidence="3" id="KW-0808">Transferase</keyword>
<dbReference type="STRING" id="764291.STRUR_2247"/>
<dbReference type="EMBL" id="AEUZ02000001">
    <property type="protein sequence ID" value="EHJ57045.1"/>
    <property type="molecule type" value="Genomic_DNA"/>
</dbReference>
<keyword evidence="3" id="KW-0012">Acyltransferase</keyword>
<evidence type="ECO:0000256" key="1">
    <source>
        <dbReference type="SAM" id="Phobius"/>
    </source>
</evidence>
<dbReference type="RefSeq" id="WP_006739776.1">
    <property type="nucleotide sequence ID" value="NZ_AEUZ02000001.1"/>
</dbReference>
<feature type="transmembrane region" description="Helical" evidence="1">
    <location>
        <begin position="7"/>
        <end position="23"/>
    </location>
</feature>
<keyword evidence="1" id="KW-1133">Transmembrane helix</keyword>
<name>G5KFI0_9STRE</name>
<dbReference type="InterPro" id="IPR002656">
    <property type="entry name" value="Acyl_transf_3_dom"/>
</dbReference>
<feature type="transmembrane region" description="Helical" evidence="1">
    <location>
        <begin position="296"/>
        <end position="318"/>
    </location>
</feature>
<reference evidence="3 4" key="1">
    <citation type="journal article" date="2014" name="Int. J. Syst. Evol. Microbiol.">
        <title>Phylogenomics and the dynamic genome evolution of the genus Streptococcus.</title>
        <authorList>
            <consortium name="The Broad Institute Genome Sequencing Platform"/>
            <person name="Richards V.P."/>
            <person name="Palmer S.R."/>
            <person name="Pavinski Bitar P.D."/>
            <person name="Qin X."/>
            <person name="Weinstock G.M."/>
            <person name="Highlander S.K."/>
            <person name="Town C.D."/>
            <person name="Burne R.A."/>
            <person name="Stanhope M.J."/>
        </authorList>
    </citation>
    <scope>NUCLEOTIDE SEQUENCE [LARGE SCALE GENOMIC DNA]</scope>
    <source>
        <strain evidence="3 4">2285-97</strain>
    </source>
</reference>
<dbReference type="GO" id="GO:0016747">
    <property type="term" value="F:acyltransferase activity, transferring groups other than amino-acyl groups"/>
    <property type="evidence" value="ECO:0007669"/>
    <property type="project" value="InterPro"/>
</dbReference>
<evidence type="ECO:0000313" key="4">
    <source>
        <dbReference type="Proteomes" id="UP000005388"/>
    </source>
</evidence>
<evidence type="ECO:0000259" key="2">
    <source>
        <dbReference type="Pfam" id="PF01757"/>
    </source>
</evidence>
<dbReference type="Pfam" id="PF01757">
    <property type="entry name" value="Acyl_transf_3"/>
    <property type="match status" value="1"/>
</dbReference>
<proteinExistence type="predicted"/>
<feature type="domain" description="Acyltransferase 3" evidence="2">
    <location>
        <begin position="4"/>
        <end position="346"/>
    </location>
</feature>
<feature type="transmembrane region" description="Helical" evidence="1">
    <location>
        <begin position="69"/>
        <end position="90"/>
    </location>
</feature>
<feature type="transmembrane region" description="Helical" evidence="1">
    <location>
        <begin position="29"/>
        <end position="49"/>
    </location>
</feature>
<protein>
    <submittedName>
        <fullName evidence="3">Acyltransferase</fullName>
    </submittedName>
</protein>
<evidence type="ECO:0000313" key="3">
    <source>
        <dbReference type="EMBL" id="EHJ57045.1"/>
    </source>
</evidence>
<organism evidence="3 4">
    <name type="scientific">Streptococcus urinalis 2285-97</name>
    <dbReference type="NCBI Taxonomy" id="764291"/>
    <lineage>
        <taxon>Bacteria</taxon>
        <taxon>Bacillati</taxon>
        <taxon>Bacillota</taxon>
        <taxon>Bacilli</taxon>
        <taxon>Lactobacillales</taxon>
        <taxon>Streptococcaceae</taxon>
        <taxon>Streptococcus</taxon>
    </lineage>
</organism>
<dbReference type="PANTHER" id="PTHR23028">
    <property type="entry name" value="ACETYLTRANSFERASE"/>
    <property type="match status" value="1"/>
</dbReference>
<gene>
    <name evidence="3" type="ORF">STRUR_2247</name>
</gene>